<dbReference type="Pfam" id="PF00636">
    <property type="entry name" value="Ribonuclease_3"/>
    <property type="match status" value="1"/>
</dbReference>
<dbReference type="PROSITE" id="PS50142">
    <property type="entry name" value="RNASE_3_2"/>
    <property type="match status" value="1"/>
</dbReference>
<feature type="region of interest" description="Disordered" evidence="3">
    <location>
        <begin position="20"/>
        <end position="58"/>
    </location>
</feature>
<gene>
    <name evidence="6" type="primary">LOC104746447</name>
</gene>
<dbReference type="PANTHER" id="PTHR14950:SF49">
    <property type="entry name" value="RIBONUCLEASE 3-LIKE PROTEIN 2-RELATED"/>
    <property type="match status" value="1"/>
</dbReference>
<evidence type="ECO:0000256" key="1">
    <source>
        <dbReference type="ARBA" id="ARBA00022801"/>
    </source>
</evidence>
<evidence type="ECO:0000259" key="4">
    <source>
        <dbReference type="PROSITE" id="PS50142"/>
    </source>
</evidence>
<keyword evidence="1" id="KW-0378">Hydrolase</keyword>
<feature type="domain" description="RNase III" evidence="4">
    <location>
        <begin position="63"/>
        <end position="206"/>
    </location>
</feature>
<dbReference type="SMART" id="SM00535">
    <property type="entry name" value="RIBOc"/>
    <property type="match status" value="1"/>
</dbReference>
<name>A0ABM0W648_CAMSA</name>
<proteinExistence type="predicted"/>
<reference evidence="6" key="2">
    <citation type="submission" date="2025-08" db="UniProtKB">
        <authorList>
            <consortium name="RefSeq"/>
        </authorList>
    </citation>
    <scope>IDENTIFICATION</scope>
    <source>
        <tissue evidence="6">Leaf</tissue>
    </source>
</reference>
<keyword evidence="2" id="KW-0694">RNA-binding</keyword>
<feature type="compositionally biased region" description="Low complexity" evidence="3">
    <location>
        <begin position="20"/>
        <end position="29"/>
    </location>
</feature>
<keyword evidence="5" id="KW-1185">Reference proteome</keyword>
<dbReference type="InterPro" id="IPR000999">
    <property type="entry name" value="RNase_III_dom"/>
</dbReference>
<dbReference type="Pfam" id="PF14709">
    <property type="entry name" value="DND1_DSRM"/>
    <property type="match status" value="1"/>
</dbReference>
<dbReference type="InterPro" id="IPR014720">
    <property type="entry name" value="dsRBD_dom"/>
</dbReference>
<dbReference type="GeneID" id="104746447"/>
<dbReference type="Gene3D" id="1.10.1520.10">
    <property type="entry name" value="Ribonuclease III domain"/>
    <property type="match status" value="1"/>
</dbReference>
<dbReference type="RefSeq" id="XP_010466230.1">
    <property type="nucleotide sequence ID" value="XM_010467928.2"/>
</dbReference>
<evidence type="ECO:0000256" key="2">
    <source>
        <dbReference type="ARBA" id="ARBA00022884"/>
    </source>
</evidence>
<evidence type="ECO:0000256" key="3">
    <source>
        <dbReference type="SAM" id="MobiDB-lite"/>
    </source>
</evidence>
<evidence type="ECO:0000313" key="6">
    <source>
        <dbReference type="RefSeq" id="XP_010466230.1"/>
    </source>
</evidence>
<accession>A0ABM0W648</accession>
<dbReference type="Proteomes" id="UP000694864">
    <property type="component" value="Chromosome 15"/>
</dbReference>
<evidence type="ECO:0000313" key="5">
    <source>
        <dbReference type="Proteomes" id="UP000694864"/>
    </source>
</evidence>
<dbReference type="PANTHER" id="PTHR14950">
    <property type="entry name" value="DICER-RELATED"/>
    <property type="match status" value="1"/>
</dbReference>
<sequence length="395" mass="44658">MDHFFSPEYNFPAITRHNLSNSLPPSSSSTAPPLDTHRFYNNALSPSAPPPPSVPVSPEMESMEAVEKILNYRFRNKSLLKEALTHTSCTDHPSYERLEFVGDSAIGLAISNYLYLTYPSLEPHELSLLRAANVSTEKLARVALNHGLYRFLRRNAPSLDEKVKEFSDAVGKEDDFSVAYGGLVKAPKVLADLLESLAGAVYVDVNFDLQRLWVIFRGLLEPIVTLDDLEKQPQPVSKLFKLCHKHKKRIDIRNWKDGNNSIADIYLDDKFVASGRAENKDIARLIAGKEALRQLSEVLPVEMVIDEDSVQIEFKYAKTKLIEICLKKKWPKPIYSVEEERSSVKGKRFVCSAKIKIPTKENTLYMKGDEQSKIKKAESSAAYHMITALRKSPYL</sequence>
<dbReference type="Gene3D" id="3.30.160.20">
    <property type="match status" value="1"/>
</dbReference>
<dbReference type="SMART" id="SM00358">
    <property type="entry name" value="DSRM"/>
    <property type="match status" value="2"/>
</dbReference>
<dbReference type="PROSITE" id="PS00517">
    <property type="entry name" value="RNASE_3_1"/>
    <property type="match status" value="1"/>
</dbReference>
<dbReference type="SUPFAM" id="SSF54768">
    <property type="entry name" value="dsRNA-binding domain-like"/>
    <property type="match status" value="2"/>
</dbReference>
<dbReference type="CDD" id="cd00593">
    <property type="entry name" value="RIBOc"/>
    <property type="match status" value="1"/>
</dbReference>
<dbReference type="Pfam" id="PF00035">
    <property type="entry name" value="dsrm"/>
    <property type="match status" value="1"/>
</dbReference>
<dbReference type="InterPro" id="IPR036389">
    <property type="entry name" value="RNase_III_sf"/>
</dbReference>
<reference evidence="5" key="1">
    <citation type="journal article" date="2014" name="Nat. Commun.">
        <title>The emerging biofuel crop Camelina sativa retains a highly undifferentiated hexaploid genome structure.</title>
        <authorList>
            <person name="Kagale S."/>
            <person name="Koh C."/>
            <person name="Nixon J."/>
            <person name="Bollina V."/>
            <person name="Clarke W.E."/>
            <person name="Tuteja R."/>
            <person name="Spillane C."/>
            <person name="Robinson S.J."/>
            <person name="Links M.G."/>
            <person name="Clarke C."/>
            <person name="Higgins E.E."/>
            <person name="Huebert T."/>
            <person name="Sharpe A.G."/>
            <person name="Parkin I.A."/>
        </authorList>
    </citation>
    <scope>NUCLEOTIDE SEQUENCE [LARGE SCALE GENOMIC DNA]</scope>
    <source>
        <strain evidence="5">cv. DH55</strain>
    </source>
</reference>
<protein>
    <submittedName>
        <fullName evidence="6">Ribonuclease 3-like protein 2</fullName>
    </submittedName>
</protein>
<organism evidence="5 6">
    <name type="scientific">Camelina sativa</name>
    <name type="common">False flax</name>
    <name type="synonym">Myagrum sativum</name>
    <dbReference type="NCBI Taxonomy" id="90675"/>
    <lineage>
        <taxon>Eukaryota</taxon>
        <taxon>Viridiplantae</taxon>
        <taxon>Streptophyta</taxon>
        <taxon>Embryophyta</taxon>
        <taxon>Tracheophyta</taxon>
        <taxon>Spermatophyta</taxon>
        <taxon>Magnoliopsida</taxon>
        <taxon>eudicotyledons</taxon>
        <taxon>Gunneridae</taxon>
        <taxon>Pentapetalae</taxon>
        <taxon>rosids</taxon>
        <taxon>malvids</taxon>
        <taxon>Brassicales</taxon>
        <taxon>Brassicaceae</taxon>
        <taxon>Camelineae</taxon>
        <taxon>Camelina</taxon>
    </lineage>
</organism>
<dbReference type="SUPFAM" id="SSF69065">
    <property type="entry name" value="RNase III domain-like"/>
    <property type="match status" value="1"/>
</dbReference>